<accession>A0A0H3B6S1</accession>
<dbReference type="AlphaFoldDB" id="A0A0H3B6S1"/>
<evidence type="ECO:0000313" key="1">
    <source>
        <dbReference type="EMBL" id="ACA69412.1"/>
    </source>
</evidence>
<protein>
    <submittedName>
        <fullName evidence="1">Uncharacterized protein</fullName>
    </submittedName>
</protein>
<dbReference type="KEGG" id="ypy:YPK_3141"/>
<reference evidence="1" key="1">
    <citation type="submission" date="2008-02" db="EMBL/GenBank/DDBJ databases">
        <title>Complete sequence of Yersinia pseudotuberculosis YPIII.</title>
        <authorList>
            <consortium name="US DOE Joint Genome Institute"/>
            <person name="Challacombe J.F."/>
            <person name="Bruce D."/>
            <person name="Detter J.C."/>
            <person name="Green L."/>
            <person name="Land M."/>
            <person name="Munk C."/>
            <person name="Lindler L.E."/>
            <person name="Nikolich M.P."/>
            <person name="Brettin T."/>
        </authorList>
    </citation>
    <scope>NUCLEOTIDE SEQUENCE</scope>
    <source>
        <strain evidence="1">YPIII</strain>
    </source>
</reference>
<dbReference type="EMBL" id="CP000950">
    <property type="protein sequence ID" value="ACA69412.1"/>
    <property type="molecule type" value="Genomic_DNA"/>
</dbReference>
<sequence length="79" mass="9017">MIASSLRCQGPRTKTSRRFSPVSYLEHGLLESENLPKQDFYASDPNQKLSGDITYRDRPLGCESMLYMEMLAAVLYNPQ</sequence>
<organism evidence="1">
    <name type="scientific">Yersinia pseudotuberculosis serotype O:3 (strain YPIII)</name>
    <dbReference type="NCBI Taxonomy" id="502800"/>
    <lineage>
        <taxon>Bacteria</taxon>
        <taxon>Pseudomonadati</taxon>
        <taxon>Pseudomonadota</taxon>
        <taxon>Gammaproteobacteria</taxon>
        <taxon>Enterobacterales</taxon>
        <taxon>Yersiniaceae</taxon>
        <taxon>Yersinia</taxon>
    </lineage>
</organism>
<name>A0A0H3B6S1_YERPY</name>
<dbReference type="PATRIC" id="fig|502800.11.peg.3867"/>
<proteinExistence type="predicted"/>
<gene>
    <name evidence="1" type="ordered locus">YPK_3141</name>
</gene>